<keyword evidence="1" id="KW-1133">Transmembrane helix</keyword>
<dbReference type="EMBL" id="BONZ01000045">
    <property type="protein sequence ID" value="GIH16602.1"/>
    <property type="molecule type" value="Genomic_DNA"/>
</dbReference>
<reference evidence="2" key="1">
    <citation type="submission" date="2021-01" db="EMBL/GenBank/DDBJ databases">
        <title>Whole genome shotgun sequence of Rugosimonospora africana NBRC 104875.</title>
        <authorList>
            <person name="Komaki H."/>
            <person name="Tamura T."/>
        </authorList>
    </citation>
    <scope>NUCLEOTIDE SEQUENCE</scope>
    <source>
        <strain evidence="2">NBRC 104875</strain>
    </source>
</reference>
<evidence type="ECO:0000256" key="1">
    <source>
        <dbReference type="SAM" id="Phobius"/>
    </source>
</evidence>
<protein>
    <submittedName>
        <fullName evidence="2">Uncharacterized protein</fullName>
    </submittedName>
</protein>
<proteinExistence type="predicted"/>
<gene>
    <name evidence="2" type="ORF">Raf01_47740</name>
</gene>
<keyword evidence="3" id="KW-1185">Reference proteome</keyword>
<evidence type="ECO:0000313" key="2">
    <source>
        <dbReference type="EMBL" id="GIH16602.1"/>
    </source>
</evidence>
<keyword evidence="1" id="KW-0812">Transmembrane</keyword>
<comment type="caution">
    <text evidence="2">The sequence shown here is derived from an EMBL/GenBank/DDBJ whole genome shotgun (WGS) entry which is preliminary data.</text>
</comment>
<evidence type="ECO:0000313" key="3">
    <source>
        <dbReference type="Proteomes" id="UP000642748"/>
    </source>
</evidence>
<organism evidence="2 3">
    <name type="scientific">Rugosimonospora africana</name>
    <dbReference type="NCBI Taxonomy" id="556532"/>
    <lineage>
        <taxon>Bacteria</taxon>
        <taxon>Bacillati</taxon>
        <taxon>Actinomycetota</taxon>
        <taxon>Actinomycetes</taxon>
        <taxon>Micromonosporales</taxon>
        <taxon>Micromonosporaceae</taxon>
        <taxon>Rugosimonospora</taxon>
    </lineage>
</organism>
<name>A0A8J3VRW2_9ACTN</name>
<dbReference type="Proteomes" id="UP000642748">
    <property type="component" value="Unassembled WGS sequence"/>
</dbReference>
<accession>A0A8J3VRW2</accession>
<keyword evidence="1" id="KW-0472">Membrane</keyword>
<feature type="transmembrane region" description="Helical" evidence="1">
    <location>
        <begin position="35"/>
        <end position="53"/>
    </location>
</feature>
<dbReference type="AlphaFoldDB" id="A0A8J3VRW2"/>
<sequence>MARLLYGRATNARDDRQGDVVINAWKGLRRRRARIFAIALAPLLAVAVGAIAAPTPASAAVPGLTYVSAFTNYDSVVYKAVSVVCPGNLVVVGGGYDLIGAAGSVVLDDFIPSTNSLRVGAGEVVGPGEPADGTTLNWQVEAVAVCASAPSGYTIVSNTSAFATGITRDVTATCPGGTTAIGDGASLANGFGQISISDLVLSGNQVTARAYDDEDHYSDAWSISAYAICATGLPGLRSAFGWSVIDSLSPKWTSASCSTGQVGIGVGWSLSNGFPVTEQLLNIEALPLNGGPAQDVASEDADGYSGSWSIQQVQEICVDP</sequence>